<keyword evidence="4" id="KW-1185">Reference proteome</keyword>
<evidence type="ECO:0000313" key="3">
    <source>
        <dbReference type="EMBL" id="TVU32767.1"/>
    </source>
</evidence>
<evidence type="ECO:0008006" key="5">
    <source>
        <dbReference type="Google" id="ProtNLM"/>
    </source>
</evidence>
<dbReference type="EMBL" id="RWGY01000011">
    <property type="protein sequence ID" value="TVU32745.1"/>
    <property type="molecule type" value="Genomic_DNA"/>
</dbReference>
<evidence type="ECO:0000313" key="4">
    <source>
        <dbReference type="Proteomes" id="UP000324897"/>
    </source>
</evidence>
<dbReference type="Proteomes" id="UP000324897">
    <property type="component" value="Chromosome 1"/>
</dbReference>
<accession>A0A5J9V9W7</accession>
<proteinExistence type="predicted"/>
<organism evidence="2 4">
    <name type="scientific">Eragrostis curvula</name>
    <name type="common">weeping love grass</name>
    <dbReference type="NCBI Taxonomy" id="38414"/>
    <lineage>
        <taxon>Eukaryota</taxon>
        <taxon>Viridiplantae</taxon>
        <taxon>Streptophyta</taxon>
        <taxon>Embryophyta</taxon>
        <taxon>Tracheophyta</taxon>
        <taxon>Spermatophyta</taxon>
        <taxon>Magnoliopsida</taxon>
        <taxon>Liliopsida</taxon>
        <taxon>Poales</taxon>
        <taxon>Poaceae</taxon>
        <taxon>PACMAD clade</taxon>
        <taxon>Chloridoideae</taxon>
        <taxon>Eragrostideae</taxon>
        <taxon>Eragrostidinae</taxon>
        <taxon>Eragrostis</taxon>
    </lineage>
</organism>
<reference evidence="2 4" key="1">
    <citation type="journal article" date="2019" name="Sci. Rep.">
        <title>A high-quality genome of Eragrostis curvula grass provides insights into Poaceae evolution and supports new strategies to enhance forage quality.</title>
        <authorList>
            <person name="Carballo J."/>
            <person name="Santos B.A.C.M."/>
            <person name="Zappacosta D."/>
            <person name="Garbus I."/>
            <person name="Selva J.P."/>
            <person name="Gallo C.A."/>
            <person name="Diaz A."/>
            <person name="Albertini E."/>
            <person name="Caccamo M."/>
            <person name="Echenique V."/>
        </authorList>
    </citation>
    <scope>NUCLEOTIDE SEQUENCE [LARGE SCALE GENOMIC DNA]</scope>
    <source>
        <strain evidence="4">cv. Victoria</strain>
        <tissue evidence="2">Leaf</tissue>
    </source>
</reference>
<sequence>MACKATAVGASALIILSLVFMSFDSGVDAWCLSFPSPDSAACREKGGLKNCAKKCEAVHYDGGQCDTFNDCLCVKCVDQGPPPAQHTLP</sequence>
<feature type="chain" id="PRO_5036370734" description="Knottin scorpion toxin-like domain-containing protein" evidence="1">
    <location>
        <begin position="30"/>
        <end position="89"/>
    </location>
</feature>
<dbReference type="Gramene" id="TVU32767">
    <property type="protein sequence ID" value="TVU32767"/>
    <property type="gene ID" value="EJB05_24523"/>
</dbReference>
<keyword evidence="1" id="KW-0732">Signal</keyword>
<dbReference type="Gramene" id="TVU32745">
    <property type="protein sequence ID" value="TVU32745"/>
    <property type="gene ID" value="EJB05_24501"/>
</dbReference>
<protein>
    <recommendedName>
        <fullName evidence="5">Knottin scorpion toxin-like domain-containing protein</fullName>
    </recommendedName>
</protein>
<dbReference type="AlphaFoldDB" id="A0A5J9V9W7"/>
<name>A0A5J9V9W7_9POAL</name>
<gene>
    <name evidence="2" type="ORF">EJB05_24501</name>
    <name evidence="3" type="ORF">EJB05_24523</name>
</gene>
<evidence type="ECO:0000313" key="2">
    <source>
        <dbReference type="EMBL" id="TVU32745.1"/>
    </source>
</evidence>
<evidence type="ECO:0000256" key="1">
    <source>
        <dbReference type="SAM" id="SignalP"/>
    </source>
</evidence>
<dbReference type="OrthoDB" id="664060at2759"/>
<comment type="caution">
    <text evidence="2">The sequence shown here is derived from an EMBL/GenBank/DDBJ whole genome shotgun (WGS) entry which is preliminary data.</text>
</comment>
<feature type="signal peptide" evidence="1">
    <location>
        <begin position="1"/>
        <end position="29"/>
    </location>
</feature>
<dbReference type="EMBL" id="RWGY01000011">
    <property type="protein sequence ID" value="TVU32767.1"/>
    <property type="molecule type" value="Genomic_DNA"/>
</dbReference>